<evidence type="ECO:0000313" key="1">
    <source>
        <dbReference type="EMBL" id="KAJ8638169.1"/>
    </source>
</evidence>
<protein>
    <submittedName>
        <fullName evidence="1">Uncharacterized protein</fullName>
    </submittedName>
</protein>
<organism evidence="1 2">
    <name type="scientific">Persea americana</name>
    <name type="common">Avocado</name>
    <dbReference type="NCBI Taxonomy" id="3435"/>
    <lineage>
        <taxon>Eukaryota</taxon>
        <taxon>Viridiplantae</taxon>
        <taxon>Streptophyta</taxon>
        <taxon>Embryophyta</taxon>
        <taxon>Tracheophyta</taxon>
        <taxon>Spermatophyta</taxon>
        <taxon>Magnoliopsida</taxon>
        <taxon>Magnoliidae</taxon>
        <taxon>Laurales</taxon>
        <taxon>Lauraceae</taxon>
        <taxon>Persea</taxon>
    </lineage>
</organism>
<reference evidence="1 2" key="1">
    <citation type="journal article" date="2022" name="Hortic Res">
        <title>A haplotype resolved chromosomal level avocado genome allows analysis of novel avocado genes.</title>
        <authorList>
            <person name="Nath O."/>
            <person name="Fletcher S.J."/>
            <person name="Hayward A."/>
            <person name="Shaw L.M."/>
            <person name="Masouleh A.K."/>
            <person name="Furtado A."/>
            <person name="Henry R.J."/>
            <person name="Mitter N."/>
        </authorList>
    </citation>
    <scope>NUCLEOTIDE SEQUENCE [LARGE SCALE GENOMIC DNA]</scope>
    <source>
        <strain evidence="2">cv. Hass</strain>
    </source>
</reference>
<dbReference type="EMBL" id="CM056811">
    <property type="protein sequence ID" value="KAJ8638169.1"/>
    <property type="molecule type" value="Genomic_DNA"/>
</dbReference>
<evidence type="ECO:0000313" key="2">
    <source>
        <dbReference type="Proteomes" id="UP001234297"/>
    </source>
</evidence>
<name>A0ACC2LXL1_PERAE</name>
<sequence length="238" mass="26649">MFPFDPEESNSLPPSLPPPPSSLLSFEFSMANPNHTAVVGDPPTIGEYVRELPRAVVMDYVKSPPRFLLHFVLGGLLFYLQLEAGREGKNQRWFQLGLLLTTLAYFLICALPTVLAFLWRRHGNLSICQLCGGFWLPYYYEARPQAQAQPQPPQPQPQPPQPPQPQPPQPQPQPPQPQPQLQQQLDAVHQAQLDLTIRTQTLANAQAAQEEANMAQIQAQEALLESLVGFHVQVENNP</sequence>
<proteinExistence type="predicted"/>
<dbReference type="Proteomes" id="UP001234297">
    <property type="component" value="Chromosome 3"/>
</dbReference>
<accession>A0ACC2LXL1</accession>
<keyword evidence="2" id="KW-1185">Reference proteome</keyword>
<gene>
    <name evidence="1" type="ORF">MRB53_012436</name>
</gene>
<comment type="caution">
    <text evidence="1">The sequence shown here is derived from an EMBL/GenBank/DDBJ whole genome shotgun (WGS) entry which is preliminary data.</text>
</comment>